<dbReference type="GO" id="GO:0016706">
    <property type="term" value="F:2-oxoglutarate-dependent dioxygenase activity"/>
    <property type="evidence" value="ECO:0007669"/>
    <property type="project" value="UniProtKB-ARBA"/>
</dbReference>
<feature type="non-terminal residue" evidence="1">
    <location>
        <position position="1"/>
    </location>
</feature>
<dbReference type="EMBL" id="JSVC01000056">
    <property type="protein sequence ID" value="KIC90263.1"/>
    <property type="molecule type" value="Genomic_DNA"/>
</dbReference>
<accession>A0A0C1L3M3</accession>
<keyword evidence="1" id="KW-0560">Oxidoreductase</keyword>
<comment type="caution">
    <text evidence="1">The sequence shown here is derived from an EMBL/GenBank/DDBJ whole genome shotgun (WGS) entry which is preliminary data.</text>
</comment>
<protein>
    <submittedName>
        <fullName evidence="1">Phytanoyl-CoA dioxygenase</fullName>
    </submittedName>
</protein>
<dbReference type="RefSeq" id="WP_039144764.1">
    <property type="nucleotide sequence ID" value="NZ_JSVC01000056.1"/>
</dbReference>
<organism evidence="1 2">
    <name type="scientific">Flavihumibacter solisilvae</name>
    <dbReference type="NCBI Taxonomy" id="1349421"/>
    <lineage>
        <taxon>Bacteria</taxon>
        <taxon>Pseudomonadati</taxon>
        <taxon>Bacteroidota</taxon>
        <taxon>Chitinophagia</taxon>
        <taxon>Chitinophagales</taxon>
        <taxon>Chitinophagaceae</taxon>
        <taxon>Flavihumibacter</taxon>
    </lineage>
</organism>
<dbReference type="InterPro" id="IPR008775">
    <property type="entry name" value="Phytyl_CoA_dOase-like"/>
</dbReference>
<sequence length="154" mass="17551">SIYFDKPGDSNWFVSYHQDLTISVDKKMELSGFGPWTIKQNQFAVQPPTQILEDNFTVRVHLDNTDIENGALRVIPKSHLNGIRRVEAGEMQNLREETCAVERGGIMLMRPLLLHSSSRTTNNARRRVIHIEFSRSVLPPGLHWSEKKALTACP</sequence>
<evidence type="ECO:0000313" key="1">
    <source>
        <dbReference type="EMBL" id="KIC90263.1"/>
    </source>
</evidence>
<evidence type="ECO:0000313" key="2">
    <source>
        <dbReference type="Proteomes" id="UP000031408"/>
    </source>
</evidence>
<name>A0A0C1L3M3_9BACT</name>
<dbReference type="Gene3D" id="2.60.120.620">
    <property type="entry name" value="q2cbj1_9rhob like domain"/>
    <property type="match status" value="1"/>
</dbReference>
<dbReference type="Pfam" id="PF05721">
    <property type="entry name" value="PhyH"/>
    <property type="match status" value="1"/>
</dbReference>
<keyword evidence="2" id="KW-1185">Reference proteome</keyword>
<reference evidence="1 2" key="1">
    <citation type="submission" date="2014-11" db="EMBL/GenBank/DDBJ databases">
        <title>Genome sequence of Flavihumibacter solisilvae 3-3.</title>
        <authorList>
            <person name="Zhou G."/>
            <person name="Li M."/>
            <person name="Wang G."/>
        </authorList>
    </citation>
    <scope>NUCLEOTIDE SEQUENCE [LARGE SCALE GENOMIC DNA]</scope>
    <source>
        <strain evidence="1 2">3-3</strain>
    </source>
</reference>
<dbReference type="Proteomes" id="UP000031408">
    <property type="component" value="Unassembled WGS sequence"/>
</dbReference>
<dbReference type="SUPFAM" id="SSF51197">
    <property type="entry name" value="Clavaminate synthase-like"/>
    <property type="match status" value="1"/>
</dbReference>
<keyword evidence="1" id="KW-0223">Dioxygenase</keyword>
<dbReference type="OrthoDB" id="9791262at2"/>
<proteinExistence type="predicted"/>
<dbReference type="STRING" id="1349421.OI18_23385"/>
<dbReference type="AlphaFoldDB" id="A0A0C1L3M3"/>
<gene>
    <name evidence="1" type="ORF">OI18_23385</name>
</gene>